<evidence type="ECO:0000313" key="1">
    <source>
        <dbReference type="EMBL" id="UWN58238.1"/>
    </source>
</evidence>
<proteinExistence type="predicted"/>
<protein>
    <submittedName>
        <fullName evidence="1">Uncharacterized protein</fullName>
    </submittedName>
</protein>
<gene>
    <name evidence="1" type="ORF">NQ491_05570</name>
</gene>
<name>A0ABY5V2K4_9BACT</name>
<dbReference type="RefSeq" id="WP_019245913.1">
    <property type="nucleotide sequence ID" value="NZ_CAPH01000013.1"/>
</dbReference>
<organism evidence="1 2">
    <name type="scientific">Alistipes ihumii AP11</name>
    <dbReference type="NCBI Taxonomy" id="1211813"/>
    <lineage>
        <taxon>Bacteria</taxon>
        <taxon>Pseudomonadati</taxon>
        <taxon>Bacteroidota</taxon>
        <taxon>Bacteroidia</taxon>
        <taxon>Bacteroidales</taxon>
        <taxon>Rikenellaceae</taxon>
        <taxon>Alistipes</taxon>
    </lineage>
</organism>
<accession>A0ABY5V2K4</accession>
<sequence length="801" mass="90804">MIRIFIDNREADTDQHAAVSITLAVSSITKIETNRTGYCKTVRLPATARNRSLLGDADRIHAPELFNQQPHTARIEADGFTVIEGSPRLVRYESEAGGGSYLLQIIGPGKQWVSLACENMFNEIDIPFEETVSESMVRDSWTWEKPVRFFPVLRDTFRVSSGSIEPTVRMLTFTDYHPFLHVRTLVDAIAAAGGYTIRSDFMDGAPFRSLYMSGRYPEQQTEPFKERMGFLAGRFGDATASADRFGRVYADPLTAVSSVGNLVDTADPDRTQDGATVAGVYNRNDCFREDGQRIAYCPVEEVTAGFEYSLAYRTDYRIASREELKCFDRVLLDDDVERRFRVVNRHEDRRTVFHGGWQYRLIVFGHQPGTEYRFSYRRIANPAADTADLQPGDYETVRLKTFSQRSVLIDVPADEQATEASLEFLSNGTYIPYEGDWALYDGYVAETGQIDIRLTIRSAAREIAPSSPRYFDRVYFGGADQGMNLTLGRRTTLKPIFLPHPCEGSTVRFADVAAHRVRQIDLIGALKQMFNLCFYSDALTGTLYIEPRDDFYRDDTVIDWNDRIDRSRPVTVEELGADLSKLFTLRYQEGDGTVARWDERNKQILGRWSTPILNRFASEGERVYANPLFTPTLNRTGVYPDAPDASLAQVGDRDRTGVPADTENLNFPPKIVRFLGVRTLPDTQRWGWPGYGNEYPEIAFHDPSGDEPFTLCFEDRDGATGLHGGYDRSIEQYNSGRRITLYLRLNPEDIEPLISPNGLRRDFRALFKLAIEGETVMCRLEEISDYNPSAGSTRCVFLKET</sequence>
<keyword evidence="2" id="KW-1185">Reference proteome</keyword>
<reference evidence="1" key="1">
    <citation type="journal article" date="2022" name="Cell">
        <title>Design, construction, and in vivo augmentation of a complex gut microbiome.</title>
        <authorList>
            <person name="Cheng A.G."/>
            <person name="Ho P.Y."/>
            <person name="Aranda-Diaz A."/>
            <person name="Jain S."/>
            <person name="Yu F.B."/>
            <person name="Meng X."/>
            <person name="Wang M."/>
            <person name="Iakiviak M."/>
            <person name="Nagashima K."/>
            <person name="Zhao A."/>
            <person name="Murugkar P."/>
            <person name="Patil A."/>
            <person name="Atabakhsh K."/>
            <person name="Weakley A."/>
            <person name="Yan J."/>
            <person name="Brumbaugh A.R."/>
            <person name="Higginbottom S."/>
            <person name="Dimas A."/>
            <person name="Shiver A.L."/>
            <person name="Deutschbauer A."/>
            <person name="Neff N."/>
            <person name="Sonnenburg J.L."/>
            <person name="Huang K.C."/>
            <person name="Fischbach M.A."/>
        </authorList>
    </citation>
    <scope>NUCLEOTIDE SEQUENCE</scope>
    <source>
        <strain evidence="1">AP11</strain>
    </source>
</reference>
<dbReference type="GeneID" id="82891182"/>
<evidence type="ECO:0000313" key="2">
    <source>
        <dbReference type="Proteomes" id="UP001059295"/>
    </source>
</evidence>
<dbReference type="EMBL" id="CP102294">
    <property type="protein sequence ID" value="UWN58238.1"/>
    <property type="molecule type" value="Genomic_DNA"/>
</dbReference>
<dbReference type="Proteomes" id="UP001059295">
    <property type="component" value="Chromosome"/>
</dbReference>